<evidence type="ECO:0000313" key="2">
    <source>
        <dbReference type="Proteomes" id="UP000256253"/>
    </source>
</evidence>
<sequence length="77" mass="8075">MTHVNALAHAPATACSGCADPLRNVLAAIDALMTSTDDASTVLDERRPGGYGCCDVDEPIAELRTLGLIDPTPEEHQ</sequence>
<comment type="caution">
    <text evidence="1">The sequence shown here is derived from an EMBL/GenBank/DDBJ whole genome shotgun (WGS) entry which is preliminary data.</text>
</comment>
<keyword evidence="2" id="KW-1185">Reference proteome</keyword>
<dbReference type="RefSeq" id="WP_245950098.1">
    <property type="nucleotide sequence ID" value="NZ_QTUA01000001.1"/>
</dbReference>
<reference evidence="1 2" key="1">
    <citation type="submission" date="2018-08" db="EMBL/GenBank/DDBJ databases">
        <title>Sequencing the genomes of 1000 actinobacteria strains.</title>
        <authorList>
            <person name="Klenk H.-P."/>
        </authorList>
    </citation>
    <scope>NUCLEOTIDE SEQUENCE [LARGE SCALE GENOMIC DNA]</scope>
    <source>
        <strain evidence="1 2">DSM 22967</strain>
    </source>
</reference>
<dbReference type="EMBL" id="QTUA01000001">
    <property type="protein sequence ID" value="REF30572.1"/>
    <property type="molecule type" value="Genomic_DNA"/>
</dbReference>
<dbReference type="Proteomes" id="UP000256253">
    <property type="component" value="Unassembled WGS sequence"/>
</dbReference>
<gene>
    <name evidence="1" type="ORF">DFJ65_1584</name>
</gene>
<accession>A0A3D9UM95</accession>
<proteinExistence type="predicted"/>
<dbReference type="AlphaFoldDB" id="A0A3D9UM95"/>
<organism evidence="1 2">
    <name type="scientific">Calidifontibacter indicus</name>
    <dbReference type="NCBI Taxonomy" id="419650"/>
    <lineage>
        <taxon>Bacteria</taxon>
        <taxon>Bacillati</taxon>
        <taxon>Actinomycetota</taxon>
        <taxon>Actinomycetes</taxon>
        <taxon>Micrococcales</taxon>
        <taxon>Dermacoccaceae</taxon>
        <taxon>Calidifontibacter</taxon>
    </lineage>
</organism>
<evidence type="ECO:0000313" key="1">
    <source>
        <dbReference type="EMBL" id="REF30572.1"/>
    </source>
</evidence>
<name>A0A3D9UM95_9MICO</name>
<protein>
    <submittedName>
        <fullName evidence="1">Uncharacterized protein</fullName>
    </submittedName>
</protein>